<accession>A0ABQ8DC54</accession>
<reference evidence="1 2" key="1">
    <citation type="submission" date="2021-05" db="EMBL/GenBank/DDBJ databases">
        <title>Genome Assembly of Synthetic Allotetraploid Brassica napus Reveals Homoeologous Exchanges between Subgenomes.</title>
        <authorList>
            <person name="Davis J.T."/>
        </authorList>
    </citation>
    <scope>NUCLEOTIDE SEQUENCE [LARGE SCALE GENOMIC DNA]</scope>
    <source>
        <strain evidence="2">cv. Da-Ae</strain>
        <tissue evidence="1">Seedling</tissue>
    </source>
</reference>
<dbReference type="EMBL" id="JAGKQM010000005">
    <property type="protein sequence ID" value="KAH0926080.1"/>
    <property type="molecule type" value="Genomic_DNA"/>
</dbReference>
<proteinExistence type="predicted"/>
<evidence type="ECO:0000313" key="1">
    <source>
        <dbReference type="EMBL" id="KAH0926080.1"/>
    </source>
</evidence>
<sequence length="67" mass="7587">IAAMSRPCGGASESQFLQNAREVIIQVGELVRGVFGSRSEKRYWFRGENLIVSIYNNHFLGNEDRDP</sequence>
<organism evidence="1 2">
    <name type="scientific">Brassica napus</name>
    <name type="common">Rape</name>
    <dbReference type="NCBI Taxonomy" id="3708"/>
    <lineage>
        <taxon>Eukaryota</taxon>
        <taxon>Viridiplantae</taxon>
        <taxon>Streptophyta</taxon>
        <taxon>Embryophyta</taxon>
        <taxon>Tracheophyta</taxon>
        <taxon>Spermatophyta</taxon>
        <taxon>Magnoliopsida</taxon>
        <taxon>eudicotyledons</taxon>
        <taxon>Gunneridae</taxon>
        <taxon>Pentapetalae</taxon>
        <taxon>rosids</taxon>
        <taxon>malvids</taxon>
        <taxon>Brassicales</taxon>
        <taxon>Brassicaceae</taxon>
        <taxon>Brassiceae</taxon>
        <taxon>Brassica</taxon>
    </lineage>
</organism>
<name>A0ABQ8DC54_BRANA</name>
<keyword evidence="2" id="KW-1185">Reference proteome</keyword>
<feature type="non-terminal residue" evidence="1">
    <location>
        <position position="1"/>
    </location>
</feature>
<dbReference type="Proteomes" id="UP000824890">
    <property type="component" value="Unassembled WGS sequence"/>
</dbReference>
<gene>
    <name evidence="1" type="ORF">HID58_018336</name>
</gene>
<protein>
    <submittedName>
        <fullName evidence="1">Uncharacterized protein</fullName>
    </submittedName>
</protein>
<evidence type="ECO:0000313" key="2">
    <source>
        <dbReference type="Proteomes" id="UP000824890"/>
    </source>
</evidence>
<comment type="caution">
    <text evidence="1">The sequence shown here is derived from an EMBL/GenBank/DDBJ whole genome shotgun (WGS) entry which is preliminary data.</text>
</comment>